<dbReference type="EMBL" id="MU554589">
    <property type="protein sequence ID" value="KAI5615463.1"/>
    <property type="molecule type" value="Genomic_DNA"/>
</dbReference>
<comment type="caution">
    <text evidence="1">The sequence shown here is derived from an EMBL/GenBank/DDBJ whole genome shotgun (WGS) entry which is preliminary data.</text>
</comment>
<gene>
    <name evidence="1" type="ORF">C0J50_0144</name>
</gene>
<reference evidence="1" key="1">
    <citation type="submission" date="2018-07" db="EMBL/GenBank/DDBJ databases">
        <title>Comparative genomics of catfishes provides insights into carnivory and benthic adaptation.</title>
        <authorList>
            <person name="Zhang Y."/>
            <person name="Wang D."/>
            <person name="Peng Z."/>
            <person name="Zheng S."/>
            <person name="Shao F."/>
            <person name="Tao W."/>
        </authorList>
    </citation>
    <scope>NUCLEOTIDE SEQUENCE</scope>
    <source>
        <strain evidence="1">Chongqing</strain>
    </source>
</reference>
<feature type="non-terminal residue" evidence="1">
    <location>
        <position position="1"/>
    </location>
</feature>
<keyword evidence="2" id="KW-1185">Reference proteome</keyword>
<evidence type="ECO:0000313" key="2">
    <source>
        <dbReference type="Proteomes" id="UP001205998"/>
    </source>
</evidence>
<sequence>WFCFGAGKVPESEPTSPIPHFQHHAVPSGLQFIGTDFTVQQGDEPVGVISRANSRLDLERPAPSPPLSLQSLHPSPTELLWDELDHKKKTPTSEEQLWQVFDLDVWRN</sequence>
<dbReference type="Proteomes" id="UP001205998">
    <property type="component" value="Unassembled WGS sequence"/>
</dbReference>
<dbReference type="AlphaFoldDB" id="A0AAD5FGW6"/>
<proteinExistence type="predicted"/>
<organism evidence="1 2">
    <name type="scientific">Silurus asotus</name>
    <name type="common">Amur catfish</name>
    <name type="synonym">Parasilurus asotus</name>
    <dbReference type="NCBI Taxonomy" id="30991"/>
    <lineage>
        <taxon>Eukaryota</taxon>
        <taxon>Metazoa</taxon>
        <taxon>Chordata</taxon>
        <taxon>Craniata</taxon>
        <taxon>Vertebrata</taxon>
        <taxon>Euteleostomi</taxon>
        <taxon>Actinopterygii</taxon>
        <taxon>Neopterygii</taxon>
        <taxon>Teleostei</taxon>
        <taxon>Ostariophysi</taxon>
        <taxon>Siluriformes</taxon>
        <taxon>Siluridae</taxon>
        <taxon>Silurus</taxon>
    </lineage>
</organism>
<accession>A0AAD5FGW6</accession>
<protein>
    <submittedName>
        <fullName evidence="1">Uncharacterized protein</fullName>
    </submittedName>
</protein>
<evidence type="ECO:0000313" key="1">
    <source>
        <dbReference type="EMBL" id="KAI5615463.1"/>
    </source>
</evidence>
<name>A0AAD5FGW6_SILAS</name>